<keyword evidence="4 7" id="KW-0812">Transmembrane</keyword>
<name>A0A420WJC6_9PROT</name>
<feature type="domain" description="Concentrative nucleoside transporter N-terminal" evidence="8">
    <location>
        <begin position="9"/>
        <end position="82"/>
    </location>
</feature>
<evidence type="ECO:0000256" key="4">
    <source>
        <dbReference type="ARBA" id="ARBA00022692"/>
    </source>
</evidence>
<dbReference type="FunCoup" id="A0A420WJC6">
    <property type="interactions" value="217"/>
</dbReference>
<feature type="transmembrane region" description="Helical" evidence="7">
    <location>
        <begin position="167"/>
        <end position="189"/>
    </location>
</feature>
<dbReference type="OrthoDB" id="9766455at2"/>
<keyword evidence="3" id="KW-1003">Cell membrane</keyword>
<dbReference type="InParanoid" id="A0A420WJC6"/>
<evidence type="ECO:0000256" key="2">
    <source>
        <dbReference type="ARBA" id="ARBA00009033"/>
    </source>
</evidence>
<evidence type="ECO:0000256" key="6">
    <source>
        <dbReference type="ARBA" id="ARBA00023136"/>
    </source>
</evidence>
<evidence type="ECO:0000256" key="1">
    <source>
        <dbReference type="ARBA" id="ARBA00004651"/>
    </source>
</evidence>
<dbReference type="AlphaFoldDB" id="A0A420WJC6"/>
<dbReference type="InterPro" id="IPR008276">
    <property type="entry name" value="C_nuclsd_transpt"/>
</dbReference>
<evidence type="ECO:0000256" key="7">
    <source>
        <dbReference type="SAM" id="Phobius"/>
    </source>
</evidence>
<keyword evidence="6 7" id="KW-0472">Membrane</keyword>
<evidence type="ECO:0000313" key="12">
    <source>
        <dbReference type="Proteomes" id="UP000282211"/>
    </source>
</evidence>
<feature type="domain" description="Nucleoside transporter/FeoB GTPase Gate" evidence="10">
    <location>
        <begin position="92"/>
        <end position="189"/>
    </location>
</feature>
<comment type="subcellular location">
    <subcellularLocation>
        <location evidence="1">Cell membrane</location>
        <topology evidence="1">Multi-pass membrane protein</topology>
    </subcellularLocation>
</comment>
<feature type="transmembrane region" description="Helical" evidence="7">
    <location>
        <begin position="290"/>
        <end position="307"/>
    </location>
</feature>
<feature type="transmembrane region" description="Helical" evidence="7">
    <location>
        <begin position="64"/>
        <end position="83"/>
    </location>
</feature>
<accession>A0A420WJC6</accession>
<dbReference type="Pfam" id="PF01773">
    <property type="entry name" value="Nucleos_tra2_N"/>
    <property type="match status" value="1"/>
</dbReference>
<feature type="transmembrane region" description="Helical" evidence="7">
    <location>
        <begin position="348"/>
        <end position="375"/>
    </location>
</feature>
<evidence type="ECO:0000259" key="9">
    <source>
        <dbReference type="Pfam" id="PF07662"/>
    </source>
</evidence>
<dbReference type="PANTHER" id="PTHR10590">
    <property type="entry name" value="SODIUM/NUCLEOSIDE COTRANSPORTER"/>
    <property type="match status" value="1"/>
</dbReference>
<evidence type="ECO:0000256" key="5">
    <source>
        <dbReference type="ARBA" id="ARBA00022989"/>
    </source>
</evidence>
<keyword evidence="5 7" id="KW-1133">Transmembrane helix</keyword>
<dbReference type="GO" id="GO:0015293">
    <property type="term" value="F:symporter activity"/>
    <property type="evidence" value="ECO:0007669"/>
    <property type="project" value="TreeGrafter"/>
</dbReference>
<dbReference type="Pfam" id="PF07670">
    <property type="entry name" value="Gate"/>
    <property type="match status" value="1"/>
</dbReference>
<dbReference type="RefSeq" id="WP_121098936.1">
    <property type="nucleotide sequence ID" value="NZ_RBII01000001.1"/>
</dbReference>
<evidence type="ECO:0000256" key="3">
    <source>
        <dbReference type="ARBA" id="ARBA00022475"/>
    </source>
</evidence>
<dbReference type="Pfam" id="PF07662">
    <property type="entry name" value="Nucleos_tra2_C"/>
    <property type="match status" value="1"/>
</dbReference>
<comment type="similarity">
    <text evidence="2">Belongs to the concentrative nucleoside transporter (CNT) (TC 2.A.41) family.</text>
</comment>
<dbReference type="GO" id="GO:0005886">
    <property type="term" value="C:plasma membrane"/>
    <property type="evidence" value="ECO:0007669"/>
    <property type="project" value="UniProtKB-SubCell"/>
</dbReference>
<comment type="caution">
    <text evidence="11">The sequence shown here is derived from an EMBL/GenBank/DDBJ whole genome shotgun (WGS) entry which is preliminary data.</text>
</comment>
<gene>
    <name evidence="11" type="ORF">DES40_0445</name>
</gene>
<keyword evidence="12" id="KW-1185">Reference proteome</keyword>
<dbReference type="GO" id="GO:0005337">
    <property type="term" value="F:nucleoside transmembrane transporter activity"/>
    <property type="evidence" value="ECO:0007669"/>
    <property type="project" value="InterPro"/>
</dbReference>
<evidence type="ECO:0000313" key="11">
    <source>
        <dbReference type="EMBL" id="RKQ71134.1"/>
    </source>
</evidence>
<proteinExistence type="inferred from homology"/>
<organism evidence="11 12">
    <name type="scientific">Litorimonas taeanensis</name>
    <dbReference type="NCBI Taxonomy" id="568099"/>
    <lineage>
        <taxon>Bacteria</taxon>
        <taxon>Pseudomonadati</taxon>
        <taxon>Pseudomonadota</taxon>
        <taxon>Alphaproteobacteria</taxon>
        <taxon>Maricaulales</taxon>
        <taxon>Robiginitomaculaceae</taxon>
    </lineage>
</organism>
<dbReference type="EMBL" id="RBII01000001">
    <property type="protein sequence ID" value="RKQ71134.1"/>
    <property type="molecule type" value="Genomic_DNA"/>
</dbReference>
<feature type="transmembrane region" description="Helical" evidence="7">
    <location>
        <begin position="387"/>
        <end position="408"/>
    </location>
</feature>
<sequence length="410" mass="43571">MHHPAFGLIGIALILLAAFIASDNKRGINPRIVLSCFALQVFIAILVLYVPFGKTALEAMSAKVITLLSYANAGIDFIFGGLASEEVGFSFLVRVLPVVIFFAALMEVMYHLKIMPLVVKYGGRAINFLTGTKPIESLNVVANIFVGQTEAPLTLKPYLPNISKHELFTIMVSGLASIAGTVMAGYIQLGIKPEYLIAACFMSAPGGLLMAKIIMPDPKLTEEDKQKKSIFELGKPTEHPNVIMAAAVGAQNGVQLAVAIGAMLLAFVSLIALSNGILGYFGGWFGYSDLSIQTVLGFIFAPVMYFLNVPWAEAQQAGAIFGEKVVLNEFIAYISLVNVEGQLSERTMVILTFALCGFANLSSIAILLGGLGALIPDRMGDIAKMGIRAVFAASLANLMSAALAGILVGI</sequence>
<feature type="domain" description="Concentrative nucleoside transporter C-terminal" evidence="9">
    <location>
        <begin position="195"/>
        <end position="405"/>
    </location>
</feature>
<protein>
    <submittedName>
        <fullName evidence="11">CNT family concentrative nucleoside transporter</fullName>
    </submittedName>
</protein>
<dbReference type="InterPro" id="IPR002668">
    <property type="entry name" value="CNT_N_dom"/>
</dbReference>
<dbReference type="PANTHER" id="PTHR10590:SF4">
    <property type="entry name" value="SOLUTE CARRIER FAMILY 28 MEMBER 3"/>
    <property type="match status" value="1"/>
</dbReference>
<feature type="transmembrane region" description="Helical" evidence="7">
    <location>
        <begin position="31"/>
        <end position="52"/>
    </location>
</feature>
<evidence type="ECO:0000259" key="10">
    <source>
        <dbReference type="Pfam" id="PF07670"/>
    </source>
</evidence>
<evidence type="ECO:0000259" key="8">
    <source>
        <dbReference type="Pfam" id="PF01773"/>
    </source>
</evidence>
<dbReference type="Proteomes" id="UP000282211">
    <property type="component" value="Unassembled WGS sequence"/>
</dbReference>
<dbReference type="InterPro" id="IPR011642">
    <property type="entry name" value="Gate_dom"/>
</dbReference>
<feature type="transmembrane region" description="Helical" evidence="7">
    <location>
        <begin position="89"/>
        <end position="110"/>
    </location>
</feature>
<reference evidence="11 12" key="1">
    <citation type="submission" date="2018-10" db="EMBL/GenBank/DDBJ databases">
        <title>Genomic Encyclopedia of Type Strains, Phase IV (KMG-IV): sequencing the most valuable type-strain genomes for metagenomic binning, comparative biology and taxonomic classification.</title>
        <authorList>
            <person name="Goeker M."/>
        </authorList>
    </citation>
    <scope>NUCLEOTIDE SEQUENCE [LARGE SCALE GENOMIC DNA]</scope>
    <source>
        <strain evidence="11 12">DSM 22008</strain>
    </source>
</reference>
<dbReference type="InterPro" id="IPR011657">
    <property type="entry name" value="CNT_C_dom"/>
</dbReference>
<feature type="transmembrane region" description="Helical" evidence="7">
    <location>
        <begin position="256"/>
        <end position="278"/>
    </location>
</feature>